<feature type="domain" description="Bacterial surface antigen (D15)" evidence="6">
    <location>
        <begin position="279"/>
        <end position="578"/>
    </location>
</feature>
<keyword evidence="9" id="KW-1185">Reference proteome</keyword>
<evidence type="ECO:0000259" key="6">
    <source>
        <dbReference type="Pfam" id="PF01103"/>
    </source>
</evidence>
<feature type="signal peptide" evidence="5">
    <location>
        <begin position="1"/>
        <end position="22"/>
    </location>
</feature>
<gene>
    <name evidence="8" type="ORF">CQA01_19100</name>
</gene>
<dbReference type="Gene3D" id="3.10.20.310">
    <property type="entry name" value="membrane protein fhac"/>
    <property type="match status" value="1"/>
</dbReference>
<protein>
    <submittedName>
        <fullName evidence="8">Membrane protein</fullName>
    </submittedName>
</protein>
<evidence type="ECO:0000256" key="5">
    <source>
        <dbReference type="SAM" id="SignalP"/>
    </source>
</evidence>
<evidence type="ECO:0000313" key="8">
    <source>
        <dbReference type="EMBL" id="GEO21376.1"/>
    </source>
</evidence>
<dbReference type="EMBL" id="BJYV01000007">
    <property type="protein sequence ID" value="GEO21376.1"/>
    <property type="molecule type" value="Genomic_DNA"/>
</dbReference>
<feature type="domain" description="POTRA" evidence="7">
    <location>
        <begin position="179"/>
        <end position="241"/>
    </location>
</feature>
<dbReference type="InterPro" id="IPR000184">
    <property type="entry name" value="Bac_surfAg_D15"/>
</dbReference>
<reference evidence="8 9" key="1">
    <citation type="submission" date="2019-07" db="EMBL/GenBank/DDBJ databases">
        <title>Whole genome shotgun sequence of Cyclobacterium qasimii NBRC 106168.</title>
        <authorList>
            <person name="Hosoyama A."/>
            <person name="Uohara A."/>
            <person name="Ohji S."/>
            <person name="Ichikawa N."/>
        </authorList>
    </citation>
    <scope>NUCLEOTIDE SEQUENCE [LARGE SCALE GENOMIC DNA]</scope>
    <source>
        <strain evidence="8 9">NBRC 106168</strain>
    </source>
</reference>
<evidence type="ECO:0000256" key="2">
    <source>
        <dbReference type="ARBA" id="ARBA00022452"/>
    </source>
</evidence>
<dbReference type="GO" id="GO:0019867">
    <property type="term" value="C:outer membrane"/>
    <property type="evidence" value="ECO:0007669"/>
    <property type="project" value="InterPro"/>
</dbReference>
<dbReference type="Pfam" id="PF07244">
    <property type="entry name" value="POTRA"/>
    <property type="match status" value="1"/>
</dbReference>
<keyword evidence="5" id="KW-0732">Signal</keyword>
<dbReference type="InterPro" id="IPR039910">
    <property type="entry name" value="D15-like"/>
</dbReference>
<dbReference type="PANTHER" id="PTHR12815">
    <property type="entry name" value="SORTING AND ASSEMBLY MACHINERY SAMM50 PROTEIN FAMILY MEMBER"/>
    <property type="match status" value="1"/>
</dbReference>
<comment type="caution">
    <text evidence="8">The sequence shown here is derived from an EMBL/GenBank/DDBJ whole genome shotgun (WGS) entry which is preliminary data.</text>
</comment>
<name>A0A512CAZ3_9BACT</name>
<comment type="subcellular location">
    <subcellularLocation>
        <location evidence="1">Membrane</location>
    </subcellularLocation>
</comment>
<feature type="chain" id="PRO_5021827701" evidence="5">
    <location>
        <begin position="23"/>
        <end position="578"/>
    </location>
</feature>
<dbReference type="AlphaFoldDB" id="A0A512CAZ3"/>
<keyword evidence="2" id="KW-1134">Transmembrane beta strand</keyword>
<keyword evidence="3" id="KW-0812">Transmembrane</keyword>
<keyword evidence="4" id="KW-0472">Membrane</keyword>
<evidence type="ECO:0000313" key="9">
    <source>
        <dbReference type="Proteomes" id="UP000321301"/>
    </source>
</evidence>
<dbReference type="RefSeq" id="WP_020889040.1">
    <property type="nucleotide sequence ID" value="NZ_BJYV01000007.1"/>
</dbReference>
<proteinExistence type="predicted"/>
<dbReference type="Gene3D" id="2.40.160.50">
    <property type="entry name" value="membrane protein fhac: a member of the omp85/tpsb transporter family"/>
    <property type="match status" value="1"/>
</dbReference>
<dbReference type="Proteomes" id="UP000321301">
    <property type="component" value="Unassembled WGS sequence"/>
</dbReference>
<sequence>MVKTLAYIFFAVLSFTALTGSAQDTAYTLKIKLISQGENVKEMTESFSDSLGVINYSKAVEDSLQLEGYFTPELKLDFLSERQLTLNIETGVQTKWLDLRKGNLEPWLMYRLNSPLLSADNKPFRYKELKKLMEKILDIGQNNGYPFISVRLDSVRQENNGVSASINMDKGPFITFDTLQVTGNSRTQALYLARKLGVRPGEPFSQKKVMEATRAIKNIPYISVVSNPELSFQNEEATIYLPVNDRKVNSLDGIIGLLPNEIEANKWLVTGQFDLQLYNVAGRGRDYVLIWQRLSQYSQNLDIEAKEPFVLGTDLDVSVSFNLLKEDTTFLNRAFELNIGYQLSPSAYLSFFGKRQAGDLLAISNYEQATSLPEIADFRYNSYGATFAVNRVDDIILPKRGWQSMATFGLGNKRLIENTGLPAELYEGLKKTSLQYYIKAKMAYYHRWQQNLGLKLALSAGEMNNSNLLLNDLFRLGGLQSIRGFNENYFYTNRYLYLNAEPRFYFGTYSYFLLFTDFGRVENKVNNAPGEWPFSFGGGLNLETSGGIFKFVYALGQAGSQPLGFNYSRIHFGFTGRF</sequence>
<dbReference type="InterPro" id="IPR010827">
    <property type="entry name" value="BamA/TamA_POTRA"/>
</dbReference>
<dbReference type="PANTHER" id="PTHR12815:SF18">
    <property type="entry name" value="SORTING AND ASSEMBLY MACHINERY COMPONENT 50 HOMOLOG"/>
    <property type="match status" value="1"/>
</dbReference>
<dbReference type="Pfam" id="PF01103">
    <property type="entry name" value="Omp85"/>
    <property type="match status" value="1"/>
</dbReference>
<organism evidence="8 9">
    <name type="scientific">Cyclobacterium qasimii</name>
    <dbReference type="NCBI Taxonomy" id="1350429"/>
    <lineage>
        <taxon>Bacteria</taxon>
        <taxon>Pseudomonadati</taxon>
        <taxon>Bacteroidota</taxon>
        <taxon>Cytophagia</taxon>
        <taxon>Cytophagales</taxon>
        <taxon>Cyclobacteriaceae</taxon>
        <taxon>Cyclobacterium</taxon>
    </lineage>
</organism>
<evidence type="ECO:0000256" key="3">
    <source>
        <dbReference type="ARBA" id="ARBA00022692"/>
    </source>
</evidence>
<evidence type="ECO:0000256" key="1">
    <source>
        <dbReference type="ARBA" id="ARBA00004370"/>
    </source>
</evidence>
<evidence type="ECO:0000256" key="4">
    <source>
        <dbReference type="ARBA" id="ARBA00023136"/>
    </source>
</evidence>
<evidence type="ECO:0000259" key="7">
    <source>
        <dbReference type="Pfam" id="PF07244"/>
    </source>
</evidence>
<accession>A0A512CAZ3</accession>